<dbReference type="InterPro" id="IPR051451">
    <property type="entry name" value="PhoH2-like"/>
</dbReference>
<evidence type="ECO:0000256" key="2">
    <source>
        <dbReference type="ARBA" id="ARBA00022840"/>
    </source>
</evidence>
<keyword evidence="1" id="KW-0547">Nucleotide-binding</keyword>
<proteinExistence type="predicted"/>
<gene>
    <name evidence="4" type="ORF">J1899_07960</name>
</gene>
<name>A0ABX8FG38_9BACI</name>
<dbReference type="SUPFAM" id="SSF52540">
    <property type="entry name" value="P-loop containing nucleoside triphosphate hydrolases"/>
    <property type="match status" value="1"/>
</dbReference>
<dbReference type="PANTHER" id="PTHR30473:SF2">
    <property type="entry name" value="PIN DOMAIN-CONTAINING PROTEIN"/>
    <property type="match status" value="1"/>
</dbReference>
<feature type="domain" description="PhoH-like protein" evidence="3">
    <location>
        <begin position="16"/>
        <end position="203"/>
    </location>
</feature>
<sequence>MPLPVNNMLFGFADKLTDEQRTYVDSIFDNQLTIVNAKSGTGKTTLAVACAKLLGKPLIYVFAPVQEKAMGFRPGKQSEKESEYHQPLIDALLKINEVPAKVVYDEENPDALKSGHVWVYPKSHIFARGTNMEEYTVIIDECQNFTRGELKKVLTRIHDSCNVIMIGHDGQCDLPDPKKSGFAPYIEHFRDEPYCGVVELTKNFRGRLAQHADELSW</sequence>
<evidence type="ECO:0000256" key="1">
    <source>
        <dbReference type="ARBA" id="ARBA00022741"/>
    </source>
</evidence>
<dbReference type="RefSeq" id="WP_214478329.1">
    <property type="nucleotide sequence ID" value="NZ_CP071709.1"/>
</dbReference>
<keyword evidence="5" id="KW-1185">Reference proteome</keyword>
<reference evidence="4 5" key="1">
    <citation type="submission" date="2021-03" db="EMBL/GenBank/DDBJ databases">
        <title>The first data on the complete genome of the tetrodotoxin-producing bacterium.</title>
        <authorList>
            <person name="Melnikova D.I."/>
            <person name="Nijland R."/>
            <person name="Magarlamov T.Y."/>
        </authorList>
    </citation>
    <scope>NUCLEOTIDE SEQUENCE [LARGE SCALE GENOMIC DNA]</scope>
    <source>
        <strain evidence="4 5">1839</strain>
    </source>
</reference>
<evidence type="ECO:0000313" key="4">
    <source>
        <dbReference type="EMBL" id="QVY62965.1"/>
    </source>
</evidence>
<evidence type="ECO:0000259" key="3">
    <source>
        <dbReference type="Pfam" id="PF02562"/>
    </source>
</evidence>
<organism evidence="4 5">
    <name type="scientific">Cytobacillus gottheilii</name>
    <dbReference type="NCBI Taxonomy" id="859144"/>
    <lineage>
        <taxon>Bacteria</taxon>
        <taxon>Bacillati</taxon>
        <taxon>Bacillota</taxon>
        <taxon>Bacilli</taxon>
        <taxon>Bacillales</taxon>
        <taxon>Bacillaceae</taxon>
        <taxon>Cytobacillus</taxon>
    </lineage>
</organism>
<dbReference type="InterPro" id="IPR003714">
    <property type="entry name" value="PhoH"/>
</dbReference>
<evidence type="ECO:0000313" key="5">
    <source>
        <dbReference type="Proteomes" id="UP000679247"/>
    </source>
</evidence>
<accession>A0ABX8FG38</accession>
<dbReference type="InterPro" id="IPR027417">
    <property type="entry name" value="P-loop_NTPase"/>
</dbReference>
<dbReference type="EMBL" id="CP071709">
    <property type="protein sequence ID" value="QVY62965.1"/>
    <property type="molecule type" value="Genomic_DNA"/>
</dbReference>
<protein>
    <submittedName>
        <fullName evidence="4">PhoH family protein</fullName>
    </submittedName>
</protein>
<dbReference type="Pfam" id="PF02562">
    <property type="entry name" value="PhoH"/>
    <property type="match status" value="1"/>
</dbReference>
<dbReference type="Gene3D" id="3.40.50.300">
    <property type="entry name" value="P-loop containing nucleotide triphosphate hydrolases"/>
    <property type="match status" value="1"/>
</dbReference>
<keyword evidence="2" id="KW-0067">ATP-binding</keyword>
<dbReference type="PANTHER" id="PTHR30473">
    <property type="entry name" value="PROTEIN PHOH"/>
    <property type="match status" value="1"/>
</dbReference>
<dbReference type="Proteomes" id="UP000679247">
    <property type="component" value="Chromosome"/>
</dbReference>